<reference evidence="3" key="1">
    <citation type="submission" date="2013-07" db="EMBL/GenBank/DDBJ databases">
        <title>The Genome Sequence of Cryptococcus dejecticola CBS10117.</title>
        <authorList>
            <consortium name="The Broad Institute Genome Sequencing Platform"/>
            <person name="Cuomo C."/>
            <person name="Litvintseva A."/>
            <person name="Chen Y."/>
            <person name="Heitman J."/>
            <person name="Sun S."/>
            <person name="Springer D."/>
            <person name="Dromer F."/>
            <person name="Young S.K."/>
            <person name="Zeng Q."/>
            <person name="Gargeya S."/>
            <person name="Fitzgerald M."/>
            <person name="Abouelleil A."/>
            <person name="Alvarado L."/>
            <person name="Berlin A.M."/>
            <person name="Chapman S.B."/>
            <person name="Dewar J."/>
            <person name="Goldberg J."/>
            <person name="Griggs A."/>
            <person name="Gujja S."/>
            <person name="Hansen M."/>
            <person name="Howarth C."/>
            <person name="Imamovic A."/>
            <person name="Larimer J."/>
            <person name="McCowan C."/>
            <person name="Murphy C."/>
            <person name="Pearson M."/>
            <person name="Priest M."/>
            <person name="Roberts A."/>
            <person name="Saif S."/>
            <person name="Shea T."/>
            <person name="Sykes S."/>
            <person name="Wortman J."/>
            <person name="Nusbaum C."/>
            <person name="Birren B."/>
        </authorList>
    </citation>
    <scope>NUCLEOTIDE SEQUENCE [LARGE SCALE GENOMIC DNA]</scope>
    <source>
        <strain evidence="3">CBS 10117</strain>
    </source>
</reference>
<sequence length="384" mass="42328">MSNPTFDPTKPPPPTFPSFPPASNGSGMTGPPPRYTAVVQRVYPYSLRPVIFFTAGLGLIYGIALGVDSLRDLGNDNETSKMKVFDIVQAALYFVIAGIEAFCIFIAIVQKSSLSRLFVILVPVGILVNVGNQILSVIIHFAMKNDLISQCVKNETGQVGFDVKLIFRQWQADFCRTVCDNAWDRGTWSVFAWLFLTLIISLLFASILLSYNRQLLDPSSIRSRQQVQAQSFPMQGYYPPPPPQNQSQQWMVPPYPGPPANAPPPPAGGYEKGDYHPEASWAQDGHSHEHYAPPSGAPPPATRSGFGGETSVNREEEDAWERAQSQGVTAHLTGHAPPPRLDVRDEQRGYRIGNEEEDEAWERARNEGVTAHLTGAPRNREGAV</sequence>
<feature type="transmembrane region" description="Helical" evidence="2">
    <location>
        <begin position="190"/>
        <end position="211"/>
    </location>
</feature>
<proteinExistence type="predicted"/>
<feature type="compositionally biased region" description="Pro residues" evidence="1">
    <location>
        <begin position="253"/>
        <end position="267"/>
    </location>
</feature>
<dbReference type="EMBL" id="KI894036">
    <property type="protein sequence ID" value="OBR81889.1"/>
    <property type="molecule type" value="Genomic_DNA"/>
</dbReference>
<protein>
    <submittedName>
        <fullName evidence="3">Uncharacterized protein</fullName>
    </submittedName>
</protein>
<dbReference type="VEuPathDB" id="FungiDB:I303_07799"/>
<feature type="transmembrane region" description="Helical" evidence="2">
    <location>
        <begin position="50"/>
        <end position="67"/>
    </location>
</feature>
<evidence type="ECO:0000313" key="3">
    <source>
        <dbReference type="EMBL" id="OBR81889.1"/>
    </source>
</evidence>
<dbReference type="OrthoDB" id="3352285at2759"/>
<keyword evidence="2" id="KW-1133">Transmembrane helix</keyword>
<organism evidence="3">
    <name type="scientific">Kwoniella dejecticola CBS 10117</name>
    <dbReference type="NCBI Taxonomy" id="1296121"/>
    <lineage>
        <taxon>Eukaryota</taxon>
        <taxon>Fungi</taxon>
        <taxon>Dikarya</taxon>
        <taxon>Basidiomycota</taxon>
        <taxon>Agaricomycotina</taxon>
        <taxon>Tremellomycetes</taxon>
        <taxon>Tremellales</taxon>
        <taxon>Cryptococcaceae</taxon>
        <taxon>Kwoniella</taxon>
    </lineage>
</organism>
<gene>
    <name evidence="3" type="ORF">I303_07799</name>
</gene>
<feature type="transmembrane region" description="Helical" evidence="2">
    <location>
        <begin position="87"/>
        <end position="110"/>
    </location>
</feature>
<evidence type="ECO:0000256" key="2">
    <source>
        <dbReference type="SAM" id="Phobius"/>
    </source>
</evidence>
<name>A0A1A5ZVQ7_9TREE</name>
<feature type="region of interest" description="Disordered" evidence="1">
    <location>
        <begin position="233"/>
        <end position="384"/>
    </location>
</feature>
<feature type="transmembrane region" description="Helical" evidence="2">
    <location>
        <begin position="117"/>
        <end position="143"/>
    </location>
</feature>
<dbReference type="STRING" id="1296121.A0A1A5ZVQ7"/>
<dbReference type="AlphaFoldDB" id="A0A1A5ZVQ7"/>
<feature type="compositionally biased region" description="Pro residues" evidence="1">
    <location>
        <begin position="9"/>
        <end position="20"/>
    </location>
</feature>
<feature type="region of interest" description="Disordered" evidence="1">
    <location>
        <begin position="1"/>
        <end position="29"/>
    </location>
</feature>
<keyword evidence="2" id="KW-0812">Transmembrane</keyword>
<accession>A0A1A5ZVQ7</accession>
<evidence type="ECO:0000256" key="1">
    <source>
        <dbReference type="SAM" id="MobiDB-lite"/>
    </source>
</evidence>
<keyword evidence="2" id="KW-0472">Membrane</keyword>